<organism evidence="1 2">
    <name type="scientific">Virgibacillus pantothenticus</name>
    <dbReference type="NCBI Taxonomy" id="1473"/>
    <lineage>
        <taxon>Bacteria</taxon>
        <taxon>Bacillati</taxon>
        <taxon>Bacillota</taxon>
        <taxon>Bacilli</taxon>
        <taxon>Bacillales</taxon>
        <taxon>Bacillaceae</taxon>
        <taxon>Virgibacillus</taxon>
    </lineage>
</organism>
<dbReference type="PATRIC" id="fig|1473.5.peg.273"/>
<dbReference type="InterPro" id="IPR003719">
    <property type="entry name" value="Phenazine_PhzF-like"/>
</dbReference>
<protein>
    <recommendedName>
        <fullName evidence="3">PhzF family phenazine biosynthesis protein</fullName>
    </recommendedName>
</protein>
<evidence type="ECO:0008006" key="3">
    <source>
        <dbReference type="Google" id="ProtNLM"/>
    </source>
</evidence>
<proteinExistence type="predicted"/>
<comment type="caution">
    <text evidence="1">The sequence shown here is derived from an EMBL/GenBank/DDBJ whole genome shotgun (WGS) entry which is preliminary data.</text>
</comment>
<dbReference type="AlphaFoldDB" id="A0A0L0QKF0"/>
<sequence length="67" mass="7369">MKPITVCHYDAFSKEPGMGNPAGVVLNGDELADEEMQEVAFKVGFNETAFPIKSAVADFRIYFVRGL</sequence>
<dbReference type="SUPFAM" id="SSF54506">
    <property type="entry name" value="Diaminopimelate epimerase-like"/>
    <property type="match status" value="1"/>
</dbReference>
<dbReference type="Gene3D" id="3.10.310.10">
    <property type="entry name" value="Diaminopimelate Epimerase, Chain A, domain 1"/>
    <property type="match status" value="1"/>
</dbReference>
<keyword evidence="2" id="KW-1185">Reference proteome</keyword>
<accession>A0A0L0QKF0</accession>
<evidence type="ECO:0000313" key="1">
    <source>
        <dbReference type="EMBL" id="KNE18753.1"/>
    </source>
</evidence>
<dbReference type="GO" id="GO:0003824">
    <property type="term" value="F:catalytic activity"/>
    <property type="evidence" value="ECO:0007669"/>
    <property type="project" value="InterPro"/>
</dbReference>
<dbReference type="Pfam" id="PF02567">
    <property type="entry name" value="PhzC-PhzF"/>
    <property type="match status" value="1"/>
</dbReference>
<gene>
    <name evidence="1" type="ORF">AFK71_09070</name>
</gene>
<name>A0A0L0QKF0_VIRPA</name>
<evidence type="ECO:0000313" key="2">
    <source>
        <dbReference type="Proteomes" id="UP000036780"/>
    </source>
</evidence>
<reference evidence="2" key="1">
    <citation type="submission" date="2015-07" db="EMBL/GenBank/DDBJ databases">
        <title>Fjat-10053 dsm26.</title>
        <authorList>
            <person name="Liu B."/>
            <person name="Wang J."/>
            <person name="Zhu Y."/>
            <person name="Liu G."/>
            <person name="Chen Q."/>
            <person name="Chen Z."/>
            <person name="Lan J."/>
            <person name="Che J."/>
            <person name="Ge C."/>
            <person name="Shi H."/>
            <person name="Pan Z."/>
            <person name="Liu X."/>
        </authorList>
    </citation>
    <scope>NUCLEOTIDE SEQUENCE [LARGE SCALE GENOMIC DNA]</scope>
    <source>
        <strain evidence="2">DSM 26</strain>
    </source>
</reference>
<dbReference type="Proteomes" id="UP000036780">
    <property type="component" value="Unassembled WGS sequence"/>
</dbReference>
<dbReference type="EMBL" id="LGTO01000007">
    <property type="protein sequence ID" value="KNE18753.1"/>
    <property type="molecule type" value="Genomic_DNA"/>
</dbReference>